<evidence type="ECO:0000256" key="1">
    <source>
        <dbReference type="SAM" id="MobiDB-lite"/>
    </source>
</evidence>
<keyword evidence="3" id="KW-1185">Reference proteome</keyword>
<feature type="region of interest" description="Disordered" evidence="1">
    <location>
        <begin position="16"/>
        <end position="45"/>
    </location>
</feature>
<accession>A0AAV7X507</accession>
<name>A0AAV7X507_9NEOP</name>
<dbReference type="AlphaFoldDB" id="A0AAV7X507"/>
<protein>
    <submittedName>
        <fullName evidence="2">Uncharacterized protein</fullName>
    </submittedName>
</protein>
<feature type="compositionally biased region" description="Polar residues" evidence="1">
    <location>
        <begin position="25"/>
        <end position="42"/>
    </location>
</feature>
<proteinExistence type="predicted"/>
<organism evidence="2 3">
    <name type="scientific">Megalurothrips usitatus</name>
    <name type="common">bean blossom thrips</name>
    <dbReference type="NCBI Taxonomy" id="439358"/>
    <lineage>
        <taxon>Eukaryota</taxon>
        <taxon>Metazoa</taxon>
        <taxon>Ecdysozoa</taxon>
        <taxon>Arthropoda</taxon>
        <taxon>Hexapoda</taxon>
        <taxon>Insecta</taxon>
        <taxon>Pterygota</taxon>
        <taxon>Neoptera</taxon>
        <taxon>Paraneoptera</taxon>
        <taxon>Thysanoptera</taxon>
        <taxon>Terebrantia</taxon>
        <taxon>Thripoidea</taxon>
        <taxon>Thripidae</taxon>
        <taxon>Megalurothrips</taxon>
    </lineage>
</organism>
<sequence length="100" mass="11290">MPRKKKALIFRPKSKWKERKKMDESANQLQIHTHSGVSSEGLTNELDSEISSNRSALVNVHDSAATQMQTLPVDHDHAYCRLDALSIPPNFAPVDHDHAY</sequence>
<evidence type="ECO:0000313" key="3">
    <source>
        <dbReference type="Proteomes" id="UP001075354"/>
    </source>
</evidence>
<gene>
    <name evidence="2" type="ORF">ONE63_005066</name>
</gene>
<evidence type="ECO:0000313" key="2">
    <source>
        <dbReference type="EMBL" id="KAJ1519814.1"/>
    </source>
</evidence>
<dbReference type="EMBL" id="JAPTSV010000016">
    <property type="protein sequence ID" value="KAJ1519814.1"/>
    <property type="molecule type" value="Genomic_DNA"/>
</dbReference>
<dbReference type="Proteomes" id="UP001075354">
    <property type="component" value="Chromosome 16"/>
</dbReference>
<reference evidence="2" key="1">
    <citation type="submission" date="2022-12" db="EMBL/GenBank/DDBJ databases">
        <title>Chromosome-level genome assembly of the bean flower thrips Megalurothrips usitatus.</title>
        <authorList>
            <person name="Ma L."/>
            <person name="Liu Q."/>
            <person name="Li H."/>
            <person name="Cai W."/>
        </authorList>
    </citation>
    <scope>NUCLEOTIDE SEQUENCE</scope>
    <source>
        <strain evidence="2">Cailab_2022a</strain>
    </source>
</reference>
<comment type="caution">
    <text evidence="2">The sequence shown here is derived from an EMBL/GenBank/DDBJ whole genome shotgun (WGS) entry which is preliminary data.</text>
</comment>